<protein>
    <submittedName>
        <fullName evidence="8">ABC transporter substrate-binding protein</fullName>
    </submittedName>
</protein>
<comment type="similarity">
    <text evidence="2">Belongs to the bacterial solute-binding protein 8 family.</text>
</comment>
<feature type="region of interest" description="Disordered" evidence="5">
    <location>
        <begin position="22"/>
        <end position="47"/>
    </location>
</feature>
<gene>
    <name evidence="8" type="ORF">ACFFN1_05285</name>
</gene>
<dbReference type="SUPFAM" id="SSF53807">
    <property type="entry name" value="Helical backbone' metal receptor"/>
    <property type="match status" value="1"/>
</dbReference>
<dbReference type="Gene3D" id="3.40.50.1980">
    <property type="entry name" value="Nitrogenase molybdenum iron protein domain"/>
    <property type="match status" value="2"/>
</dbReference>
<dbReference type="Proteomes" id="UP001589707">
    <property type="component" value="Unassembled WGS sequence"/>
</dbReference>
<evidence type="ECO:0000256" key="6">
    <source>
        <dbReference type="SAM" id="SignalP"/>
    </source>
</evidence>
<comment type="subcellular location">
    <subcellularLocation>
        <location evidence="1">Cell envelope</location>
    </subcellularLocation>
</comment>
<evidence type="ECO:0000313" key="8">
    <source>
        <dbReference type="EMBL" id="MFB9775825.1"/>
    </source>
</evidence>
<feature type="chain" id="PRO_5045612206" evidence="6">
    <location>
        <begin position="19"/>
        <end position="325"/>
    </location>
</feature>
<dbReference type="PANTHER" id="PTHR30532">
    <property type="entry name" value="IRON III DICITRATE-BINDING PERIPLASMIC PROTEIN"/>
    <property type="match status" value="1"/>
</dbReference>
<feature type="signal peptide" evidence="6">
    <location>
        <begin position="1"/>
        <end position="18"/>
    </location>
</feature>
<evidence type="ECO:0000256" key="1">
    <source>
        <dbReference type="ARBA" id="ARBA00004196"/>
    </source>
</evidence>
<dbReference type="PROSITE" id="PS51257">
    <property type="entry name" value="PROKAR_LIPOPROTEIN"/>
    <property type="match status" value="1"/>
</dbReference>
<keyword evidence="4 6" id="KW-0732">Signal</keyword>
<evidence type="ECO:0000256" key="3">
    <source>
        <dbReference type="ARBA" id="ARBA00022448"/>
    </source>
</evidence>
<dbReference type="InterPro" id="IPR002491">
    <property type="entry name" value="ABC_transptr_periplasmic_BD"/>
</dbReference>
<feature type="domain" description="Fe/B12 periplasmic-binding" evidence="7">
    <location>
        <begin position="56"/>
        <end position="325"/>
    </location>
</feature>
<organism evidence="8 9">
    <name type="scientific">Brevibacterium otitidis</name>
    <dbReference type="NCBI Taxonomy" id="53364"/>
    <lineage>
        <taxon>Bacteria</taxon>
        <taxon>Bacillati</taxon>
        <taxon>Actinomycetota</taxon>
        <taxon>Actinomycetes</taxon>
        <taxon>Micrococcales</taxon>
        <taxon>Brevibacteriaceae</taxon>
        <taxon>Brevibacterium</taxon>
    </lineage>
</organism>
<dbReference type="PANTHER" id="PTHR30532:SF1">
    <property type="entry name" value="IRON(3+)-HYDROXAMATE-BINDING PROTEIN FHUD"/>
    <property type="match status" value="1"/>
</dbReference>
<accession>A0ABV5X046</accession>
<evidence type="ECO:0000313" key="9">
    <source>
        <dbReference type="Proteomes" id="UP001589707"/>
    </source>
</evidence>
<dbReference type="EMBL" id="JBHMAU010000038">
    <property type="protein sequence ID" value="MFB9775825.1"/>
    <property type="molecule type" value="Genomic_DNA"/>
</dbReference>
<evidence type="ECO:0000256" key="4">
    <source>
        <dbReference type="ARBA" id="ARBA00022729"/>
    </source>
</evidence>
<keyword evidence="3" id="KW-0813">Transport</keyword>
<dbReference type="Pfam" id="PF01497">
    <property type="entry name" value="Peripla_BP_2"/>
    <property type="match status" value="1"/>
</dbReference>
<keyword evidence="9" id="KW-1185">Reference proteome</keyword>
<dbReference type="CDD" id="cd01146">
    <property type="entry name" value="FhuD"/>
    <property type="match status" value="1"/>
</dbReference>
<comment type="caution">
    <text evidence="8">The sequence shown here is derived from an EMBL/GenBank/DDBJ whole genome shotgun (WGS) entry which is preliminary data.</text>
</comment>
<name>A0ABV5X046_9MICO</name>
<dbReference type="InterPro" id="IPR051313">
    <property type="entry name" value="Bact_iron-sidero_bind"/>
</dbReference>
<reference evidence="8 9" key="1">
    <citation type="submission" date="2024-09" db="EMBL/GenBank/DDBJ databases">
        <authorList>
            <person name="Sun Q."/>
            <person name="Mori K."/>
        </authorList>
    </citation>
    <scope>NUCLEOTIDE SEQUENCE [LARGE SCALE GENOMIC DNA]</scope>
    <source>
        <strain evidence="8 9">JCM 11683</strain>
    </source>
</reference>
<sequence length="325" mass="34081">MKLRTLALTALISSLALAGCGTTDDPRSAETHAAGGPVSITDSRGKEVTLDAPAERVVTLEWSVTEYVAALGVDPIGVADPEGYGQWGASMKLSGDPTDVGVRTEPSVDAIAGLEPDLILADVSSIPEDAMEQMERIAPVAVFTSATTDDLFELVKSNQHDVATLLGKEDEAAQLDEDFEQTLADAKAKVAEAGLEGAPMVFVYPLAEANSLTFRMHGPGSAPSAVGSAIGLTDAWSKRDDEEYGISTTDVEGLRELPDDTQFLYWDDPTQDSPISTLEKNSVWTGLPFVTAGNAAAAGDGIWIYGGTVSLGAFAENVADTITQK</sequence>
<evidence type="ECO:0000259" key="7">
    <source>
        <dbReference type="PROSITE" id="PS50983"/>
    </source>
</evidence>
<dbReference type="PROSITE" id="PS50983">
    <property type="entry name" value="FE_B12_PBP"/>
    <property type="match status" value="1"/>
</dbReference>
<dbReference type="RefSeq" id="WP_376839294.1">
    <property type="nucleotide sequence ID" value="NZ_JBHMAU010000038.1"/>
</dbReference>
<evidence type="ECO:0000256" key="5">
    <source>
        <dbReference type="SAM" id="MobiDB-lite"/>
    </source>
</evidence>
<evidence type="ECO:0000256" key="2">
    <source>
        <dbReference type="ARBA" id="ARBA00008814"/>
    </source>
</evidence>
<proteinExistence type="inferred from homology"/>